<feature type="domain" description="Acyltransferase 3" evidence="2">
    <location>
        <begin position="17"/>
        <end position="319"/>
    </location>
</feature>
<gene>
    <name evidence="3" type="ORF">TRUGW13939_02274</name>
</gene>
<dbReference type="AlphaFoldDB" id="A0A7H8QMX8"/>
<dbReference type="KEGG" id="trg:TRUGW13939_02274"/>
<evidence type="ECO:0000313" key="4">
    <source>
        <dbReference type="Proteomes" id="UP000509510"/>
    </source>
</evidence>
<name>A0A7H8QMX8_TALRU</name>
<protein>
    <recommendedName>
        <fullName evidence="2">Acyltransferase 3 domain-containing protein</fullName>
    </recommendedName>
</protein>
<dbReference type="Proteomes" id="UP000509510">
    <property type="component" value="Chromosome I"/>
</dbReference>
<dbReference type="EMBL" id="CP055898">
    <property type="protein sequence ID" value="QKX55182.1"/>
    <property type="molecule type" value="Genomic_DNA"/>
</dbReference>
<sequence length="347" mass="40106">MSLKPIRLSKEGKSSLAWESLASSTFRRAFRIFPLPLFSSFIVMLMVQLGMFDYPYVTLPGHIPTHPQRLENVLQQFLDWLNFAFYDLTNPWTWSTHLPFVYGAHLWTIPLQFRCSLVLFIALLGLLSLYRPSRTIILLGLIVFSLPHGRWDIALYLGGMGLAEYDLGREEQTAALPPFIPRNSTLMRLLSLVIRLSLLGFGLYFSSFPRYKGNSPAAGYHFLYSLTNDYHYWHAYGATLLVCYIGQSRVAQWLFTRRWTQYLGKLSFCLYVVHEPLLHVLGFRTVEHAWRLTGNDAPPKRHLGIAGAFVMTTLVLLWLADLLYYWVDKPSAKMAQRIERVCKEHFS</sequence>
<evidence type="ECO:0000256" key="1">
    <source>
        <dbReference type="SAM" id="Phobius"/>
    </source>
</evidence>
<dbReference type="InterPro" id="IPR050879">
    <property type="entry name" value="Acyltransferase_3"/>
</dbReference>
<dbReference type="GeneID" id="55989783"/>
<keyword evidence="1" id="KW-0472">Membrane</keyword>
<dbReference type="InterPro" id="IPR002656">
    <property type="entry name" value="Acyl_transf_3_dom"/>
</dbReference>
<reference evidence="4" key="1">
    <citation type="submission" date="2020-06" db="EMBL/GenBank/DDBJ databases">
        <title>A chromosome-scale genome assembly of Talaromyces rugulosus W13939.</title>
        <authorList>
            <person name="Wang B."/>
            <person name="Guo L."/>
            <person name="Ye K."/>
            <person name="Wang L."/>
        </authorList>
    </citation>
    <scope>NUCLEOTIDE SEQUENCE [LARGE SCALE GENOMIC DNA]</scope>
    <source>
        <strain evidence="4">W13939</strain>
    </source>
</reference>
<evidence type="ECO:0000313" key="3">
    <source>
        <dbReference type="EMBL" id="QKX55182.1"/>
    </source>
</evidence>
<dbReference type="RefSeq" id="XP_035341361.1">
    <property type="nucleotide sequence ID" value="XM_035485468.1"/>
</dbReference>
<feature type="transmembrane region" description="Helical" evidence="1">
    <location>
        <begin position="192"/>
        <end position="211"/>
    </location>
</feature>
<dbReference type="PANTHER" id="PTHR23028:SF134">
    <property type="entry name" value="PUTATIVE (AFU_ORTHOLOGUE AFUA_4G08520)-RELATED"/>
    <property type="match status" value="1"/>
</dbReference>
<feature type="transmembrane region" description="Helical" evidence="1">
    <location>
        <begin position="303"/>
        <end position="327"/>
    </location>
</feature>
<keyword evidence="1" id="KW-1133">Transmembrane helix</keyword>
<evidence type="ECO:0000259" key="2">
    <source>
        <dbReference type="Pfam" id="PF01757"/>
    </source>
</evidence>
<proteinExistence type="predicted"/>
<dbReference type="OrthoDB" id="5819582at2759"/>
<organism evidence="3 4">
    <name type="scientific">Talaromyces rugulosus</name>
    <name type="common">Penicillium rugulosum</name>
    <dbReference type="NCBI Taxonomy" id="121627"/>
    <lineage>
        <taxon>Eukaryota</taxon>
        <taxon>Fungi</taxon>
        <taxon>Dikarya</taxon>
        <taxon>Ascomycota</taxon>
        <taxon>Pezizomycotina</taxon>
        <taxon>Eurotiomycetes</taxon>
        <taxon>Eurotiomycetidae</taxon>
        <taxon>Eurotiales</taxon>
        <taxon>Trichocomaceae</taxon>
        <taxon>Talaromyces</taxon>
        <taxon>Talaromyces sect. Islandici</taxon>
    </lineage>
</organism>
<dbReference type="PANTHER" id="PTHR23028">
    <property type="entry name" value="ACETYLTRANSFERASE"/>
    <property type="match status" value="1"/>
</dbReference>
<accession>A0A7H8QMX8</accession>
<dbReference type="GO" id="GO:0016747">
    <property type="term" value="F:acyltransferase activity, transferring groups other than amino-acyl groups"/>
    <property type="evidence" value="ECO:0007669"/>
    <property type="project" value="InterPro"/>
</dbReference>
<feature type="transmembrane region" description="Helical" evidence="1">
    <location>
        <begin position="111"/>
        <end position="130"/>
    </location>
</feature>
<keyword evidence="1" id="KW-0812">Transmembrane</keyword>
<keyword evidence="4" id="KW-1185">Reference proteome</keyword>
<feature type="transmembrane region" description="Helical" evidence="1">
    <location>
        <begin position="262"/>
        <end position="283"/>
    </location>
</feature>
<feature type="transmembrane region" description="Helical" evidence="1">
    <location>
        <begin position="231"/>
        <end position="250"/>
    </location>
</feature>
<feature type="transmembrane region" description="Helical" evidence="1">
    <location>
        <begin position="32"/>
        <end position="52"/>
    </location>
</feature>
<dbReference type="Pfam" id="PF01757">
    <property type="entry name" value="Acyl_transf_3"/>
    <property type="match status" value="1"/>
</dbReference>